<keyword evidence="2" id="KW-0812">Transmembrane</keyword>
<dbReference type="Proteomes" id="UP000198661">
    <property type="component" value="Unassembled WGS sequence"/>
</dbReference>
<dbReference type="SUPFAM" id="SSF51445">
    <property type="entry name" value="(Trans)glycosidases"/>
    <property type="match status" value="1"/>
</dbReference>
<proteinExistence type="predicted"/>
<dbReference type="STRING" id="201973.SAMN04488025_1318"/>
<feature type="transmembrane region" description="Helical" evidence="2">
    <location>
        <begin position="33"/>
        <end position="55"/>
    </location>
</feature>
<feature type="compositionally biased region" description="Basic and acidic residues" evidence="1">
    <location>
        <begin position="1"/>
        <end position="24"/>
    </location>
</feature>
<dbReference type="RefSeq" id="WP_092040426.1">
    <property type="nucleotide sequence ID" value="NZ_FOOK01000031.1"/>
</dbReference>
<evidence type="ECO:0000313" key="3">
    <source>
        <dbReference type="EMBL" id="SFG40117.1"/>
    </source>
</evidence>
<accession>A0A1I2RNB7</accession>
<name>A0A1I2RNB7_9BACL</name>
<keyword evidence="2" id="KW-0472">Membrane</keyword>
<keyword evidence="2" id="KW-1133">Transmembrane helix</keyword>
<feature type="region of interest" description="Disordered" evidence="1">
    <location>
        <begin position="1"/>
        <end position="28"/>
    </location>
</feature>
<evidence type="ECO:0000256" key="1">
    <source>
        <dbReference type="SAM" id="MobiDB-lite"/>
    </source>
</evidence>
<dbReference type="EMBL" id="FOOK01000031">
    <property type="protein sequence ID" value="SFG40117.1"/>
    <property type="molecule type" value="Genomic_DNA"/>
</dbReference>
<dbReference type="PANTHER" id="PTHR46066">
    <property type="entry name" value="CHITINASE DOMAIN-CONTAINING PROTEIN 1 FAMILY MEMBER"/>
    <property type="match status" value="1"/>
</dbReference>
<organism evidence="3 4">
    <name type="scientific">Planifilum fulgidum</name>
    <dbReference type="NCBI Taxonomy" id="201973"/>
    <lineage>
        <taxon>Bacteria</taxon>
        <taxon>Bacillati</taxon>
        <taxon>Bacillota</taxon>
        <taxon>Bacilli</taxon>
        <taxon>Bacillales</taxon>
        <taxon>Thermoactinomycetaceae</taxon>
        <taxon>Planifilum</taxon>
    </lineage>
</organism>
<dbReference type="PANTHER" id="PTHR46066:SF2">
    <property type="entry name" value="CHITINASE DOMAIN-CONTAINING PROTEIN 1"/>
    <property type="match status" value="1"/>
</dbReference>
<dbReference type="OrthoDB" id="9775889at2"/>
<reference evidence="3 4" key="1">
    <citation type="submission" date="2016-10" db="EMBL/GenBank/DDBJ databases">
        <authorList>
            <person name="de Groot N.N."/>
        </authorList>
    </citation>
    <scope>NUCLEOTIDE SEQUENCE [LARGE SCALE GENOMIC DNA]</scope>
    <source>
        <strain evidence="3 4">DSM 44945</strain>
    </source>
</reference>
<feature type="region of interest" description="Disordered" evidence="1">
    <location>
        <begin position="61"/>
        <end position="184"/>
    </location>
</feature>
<evidence type="ECO:0000313" key="4">
    <source>
        <dbReference type="Proteomes" id="UP000198661"/>
    </source>
</evidence>
<sequence>MRNHYDLSRRRADPARRASEETKAEGGIGGRRFPWLTCAFIFSLLLGTGTAVYAISAFSSPPPVPKSGAALTNGTDDPVDGAGDEAAGFPISEDEGDTPPVWEDAPDPPAPSGPADTADAQKPKRRRPPDTLSSGQKMRKRSAVGNLSSDGGFPPRRDLEASQPPSPPDSSASGDEGSKAPLFDPPPVRVAVGYPFWMAFQAGGSSSEAIPGEINLFGYQLLADGTVNTATESGQREDVRAIRSARRSGAPLVPIVAVNDPDFSQGMLTSQKQRSRTADRLMRWAAERNFDGMDILLGSIAPSEREHLTPFFEELAEKLHRENKRLGLHVLHAAAVTRTEWKQWGQAVDRLKIHPYLPGERQPEDNASLEPIDQLLRLVPREKVIFVFPVQGKNESIRQPDPKGHAAVIPDHEKTKAVISHLAERHPDIDIQLWLLEGVETLNYPAERAQSD</sequence>
<dbReference type="InterPro" id="IPR017853">
    <property type="entry name" value="GH"/>
</dbReference>
<dbReference type="AlphaFoldDB" id="A0A1I2RNB7"/>
<keyword evidence="4" id="KW-1185">Reference proteome</keyword>
<evidence type="ECO:0000256" key="2">
    <source>
        <dbReference type="SAM" id="Phobius"/>
    </source>
</evidence>
<gene>
    <name evidence="3" type="ORF">SAMN04488025_1318</name>
</gene>
<dbReference type="Gene3D" id="3.20.20.80">
    <property type="entry name" value="Glycosidases"/>
    <property type="match status" value="1"/>
</dbReference>
<protein>
    <submittedName>
        <fullName evidence="3">Uncharacterized protein</fullName>
    </submittedName>
</protein>